<dbReference type="EC" id="1.1.-.-" evidence="5"/>
<sequence>MKTGWIGLGKMGSLMSRKLLEAGYPLSVYNRTKKKQESLKKEGASTAGSPKELLETVDVVFLMVSDDEATRQLFEGENGLLKAEVQGKIVVNMSTVSPDISREMAAALREKSNYYLDAPVSGSVKQAREASLVVIAGGEKDVFAKVKPLLETIGKKAILVGETGAGNVTKLAVNTFLGIVTQGLAEVISFSATKGIRTEDLMEIINNSALGSPFIKIKGNAVMEDNYEAAFTLSHLSKDLRLAKEAGLDSPLGNATHETFIRANEDLGSEDVISIIKKIRK</sequence>
<evidence type="ECO:0000259" key="3">
    <source>
        <dbReference type="Pfam" id="PF03446"/>
    </source>
</evidence>
<evidence type="ECO:0000256" key="1">
    <source>
        <dbReference type="ARBA" id="ARBA00023002"/>
    </source>
</evidence>
<evidence type="ECO:0000256" key="2">
    <source>
        <dbReference type="ARBA" id="ARBA00023027"/>
    </source>
</evidence>
<keyword evidence="2" id="KW-0520">NAD</keyword>
<dbReference type="InterPro" id="IPR013328">
    <property type="entry name" value="6PGD_dom2"/>
</dbReference>
<dbReference type="InterPro" id="IPR006115">
    <property type="entry name" value="6PGDH_NADP-bd"/>
</dbReference>
<dbReference type="InterPro" id="IPR036291">
    <property type="entry name" value="NAD(P)-bd_dom_sf"/>
</dbReference>
<proteinExistence type="predicted"/>
<dbReference type="PANTHER" id="PTHR43580:SF2">
    <property type="entry name" value="CYTOKINE-LIKE NUCLEAR FACTOR N-PAC"/>
    <property type="match status" value="1"/>
</dbReference>
<dbReference type="PIRSF" id="PIRSF000103">
    <property type="entry name" value="HIBADH"/>
    <property type="match status" value="1"/>
</dbReference>
<dbReference type="InterPro" id="IPR051265">
    <property type="entry name" value="HIBADH-related_NP60_sf"/>
</dbReference>
<name>A0ABW5IY51_9FLAO</name>
<dbReference type="GO" id="GO:0016491">
    <property type="term" value="F:oxidoreductase activity"/>
    <property type="evidence" value="ECO:0007669"/>
    <property type="project" value="UniProtKB-KW"/>
</dbReference>
<dbReference type="PANTHER" id="PTHR43580">
    <property type="entry name" value="OXIDOREDUCTASE GLYR1-RELATED"/>
    <property type="match status" value="1"/>
</dbReference>
<dbReference type="RefSeq" id="WP_380752403.1">
    <property type="nucleotide sequence ID" value="NZ_JBHULT010000009.1"/>
</dbReference>
<dbReference type="InterPro" id="IPR008927">
    <property type="entry name" value="6-PGluconate_DH-like_C_sf"/>
</dbReference>
<dbReference type="Pfam" id="PF03446">
    <property type="entry name" value="NAD_binding_2"/>
    <property type="match status" value="1"/>
</dbReference>
<evidence type="ECO:0000259" key="4">
    <source>
        <dbReference type="Pfam" id="PF14833"/>
    </source>
</evidence>
<dbReference type="Gene3D" id="1.10.1040.10">
    <property type="entry name" value="N-(1-d-carboxylethyl)-l-norvaline Dehydrogenase, domain 2"/>
    <property type="match status" value="1"/>
</dbReference>
<feature type="domain" description="6-phosphogluconate dehydrogenase NADP-binding" evidence="3">
    <location>
        <begin position="3"/>
        <end position="161"/>
    </location>
</feature>
<evidence type="ECO:0000313" key="5">
    <source>
        <dbReference type="EMBL" id="MFD2518386.1"/>
    </source>
</evidence>
<dbReference type="SUPFAM" id="SSF48179">
    <property type="entry name" value="6-phosphogluconate dehydrogenase C-terminal domain-like"/>
    <property type="match status" value="1"/>
</dbReference>
<dbReference type="InterPro" id="IPR029154">
    <property type="entry name" value="HIBADH-like_NADP-bd"/>
</dbReference>
<protein>
    <submittedName>
        <fullName evidence="5">NAD(P)-dependent oxidoreductase</fullName>
        <ecNumber evidence="5">1.1.-.-</ecNumber>
    </submittedName>
</protein>
<accession>A0ABW5IY51</accession>
<keyword evidence="1 5" id="KW-0560">Oxidoreductase</keyword>
<feature type="domain" description="3-hydroxyisobutyrate dehydrogenase-like NAD-binding" evidence="4">
    <location>
        <begin position="164"/>
        <end position="277"/>
    </location>
</feature>
<evidence type="ECO:0000313" key="6">
    <source>
        <dbReference type="Proteomes" id="UP001597468"/>
    </source>
</evidence>
<dbReference type="Pfam" id="PF14833">
    <property type="entry name" value="NAD_binding_11"/>
    <property type="match status" value="1"/>
</dbReference>
<organism evidence="5 6">
    <name type="scientific">Salinimicrobium flavum</name>
    <dbReference type="NCBI Taxonomy" id="1737065"/>
    <lineage>
        <taxon>Bacteria</taxon>
        <taxon>Pseudomonadati</taxon>
        <taxon>Bacteroidota</taxon>
        <taxon>Flavobacteriia</taxon>
        <taxon>Flavobacteriales</taxon>
        <taxon>Flavobacteriaceae</taxon>
        <taxon>Salinimicrobium</taxon>
    </lineage>
</organism>
<keyword evidence="6" id="KW-1185">Reference proteome</keyword>
<dbReference type="SUPFAM" id="SSF51735">
    <property type="entry name" value="NAD(P)-binding Rossmann-fold domains"/>
    <property type="match status" value="1"/>
</dbReference>
<dbReference type="Proteomes" id="UP001597468">
    <property type="component" value="Unassembled WGS sequence"/>
</dbReference>
<dbReference type="EMBL" id="JBHULT010000009">
    <property type="protein sequence ID" value="MFD2518386.1"/>
    <property type="molecule type" value="Genomic_DNA"/>
</dbReference>
<gene>
    <name evidence="5" type="ORF">ACFSTG_10810</name>
</gene>
<dbReference type="Gene3D" id="3.40.50.720">
    <property type="entry name" value="NAD(P)-binding Rossmann-like Domain"/>
    <property type="match status" value="1"/>
</dbReference>
<comment type="caution">
    <text evidence="5">The sequence shown here is derived from an EMBL/GenBank/DDBJ whole genome shotgun (WGS) entry which is preliminary data.</text>
</comment>
<reference evidence="6" key="1">
    <citation type="journal article" date="2019" name="Int. J. Syst. Evol. Microbiol.">
        <title>The Global Catalogue of Microorganisms (GCM) 10K type strain sequencing project: providing services to taxonomists for standard genome sequencing and annotation.</title>
        <authorList>
            <consortium name="The Broad Institute Genomics Platform"/>
            <consortium name="The Broad Institute Genome Sequencing Center for Infectious Disease"/>
            <person name="Wu L."/>
            <person name="Ma J."/>
        </authorList>
    </citation>
    <scope>NUCLEOTIDE SEQUENCE [LARGE SCALE GENOMIC DNA]</scope>
    <source>
        <strain evidence="6">KCTC 42585</strain>
    </source>
</reference>
<dbReference type="InterPro" id="IPR015815">
    <property type="entry name" value="HIBADH-related"/>
</dbReference>